<keyword evidence="3" id="KW-1185">Reference proteome</keyword>
<comment type="caution">
    <text evidence="2">The sequence shown here is derived from an EMBL/GenBank/DDBJ whole genome shotgun (WGS) entry which is preliminary data.</text>
</comment>
<dbReference type="AlphaFoldDB" id="A0A3M0G8Q6"/>
<dbReference type="RefSeq" id="WP_121916941.1">
    <property type="nucleotide sequence ID" value="NZ_REFV01000005.1"/>
</dbReference>
<name>A0A3M0G8Q6_9FLAO</name>
<dbReference type="Pfam" id="PF18925">
    <property type="entry name" value="DUF5675"/>
    <property type="match status" value="1"/>
</dbReference>
<protein>
    <recommendedName>
        <fullName evidence="1">DUF5675 domain-containing protein</fullName>
    </recommendedName>
</protein>
<evidence type="ECO:0000313" key="3">
    <source>
        <dbReference type="Proteomes" id="UP000281985"/>
    </source>
</evidence>
<gene>
    <name evidence="2" type="ORF">EAX61_06865</name>
</gene>
<evidence type="ECO:0000259" key="1">
    <source>
        <dbReference type="Pfam" id="PF18925"/>
    </source>
</evidence>
<organism evidence="2 3">
    <name type="scientific">Dokdonia sinensis</name>
    <dbReference type="NCBI Taxonomy" id="2479847"/>
    <lineage>
        <taxon>Bacteria</taxon>
        <taxon>Pseudomonadati</taxon>
        <taxon>Bacteroidota</taxon>
        <taxon>Flavobacteriia</taxon>
        <taxon>Flavobacteriales</taxon>
        <taxon>Flavobacteriaceae</taxon>
        <taxon>Dokdonia</taxon>
    </lineage>
</organism>
<sequence>MDLILKRSYFEKGTNGALFINGRFICFTIELPWQDNRRNVSCVPEGAYEVVPRISKRFRNHLHILNVPGRSLILIHPANDAAKELRGCLSPVSQLSGIGTGWLSRAALQKLLSLCYQAYDRKEKVTLTIKS</sequence>
<dbReference type="EMBL" id="REFV01000005">
    <property type="protein sequence ID" value="RMB60537.1"/>
    <property type="molecule type" value="Genomic_DNA"/>
</dbReference>
<proteinExistence type="predicted"/>
<evidence type="ECO:0000313" key="2">
    <source>
        <dbReference type="EMBL" id="RMB60537.1"/>
    </source>
</evidence>
<dbReference type="OrthoDB" id="707810at2"/>
<dbReference type="InterPro" id="IPR043732">
    <property type="entry name" value="DUF5675"/>
</dbReference>
<dbReference type="Proteomes" id="UP000281985">
    <property type="component" value="Unassembled WGS sequence"/>
</dbReference>
<accession>A0A3M0G8Q6</accession>
<feature type="domain" description="DUF5675" evidence="1">
    <location>
        <begin position="5"/>
        <end position="115"/>
    </location>
</feature>
<reference evidence="2 3" key="1">
    <citation type="submission" date="2018-10" db="EMBL/GenBank/DDBJ databases">
        <title>Dokdonia luteus sp. nov., isolated from sea water.</title>
        <authorList>
            <person name="Zhou L.Y."/>
            <person name="Du Z.J."/>
        </authorList>
    </citation>
    <scope>NUCLEOTIDE SEQUENCE [LARGE SCALE GENOMIC DNA]</scope>
    <source>
        <strain evidence="2 3">SH27</strain>
    </source>
</reference>